<organism evidence="3 4">
    <name type="scientific">Euroglyphus maynei</name>
    <name type="common">Mayne's house dust mite</name>
    <dbReference type="NCBI Taxonomy" id="6958"/>
    <lineage>
        <taxon>Eukaryota</taxon>
        <taxon>Metazoa</taxon>
        <taxon>Ecdysozoa</taxon>
        <taxon>Arthropoda</taxon>
        <taxon>Chelicerata</taxon>
        <taxon>Arachnida</taxon>
        <taxon>Acari</taxon>
        <taxon>Acariformes</taxon>
        <taxon>Sarcoptiformes</taxon>
        <taxon>Astigmata</taxon>
        <taxon>Psoroptidia</taxon>
        <taxon>Analgoidea</taxon>
        <taxon>Pyroglyphidae</taxon>
        <taxon>Pyroglyphinae</taxon>
        <taxon>Euroglyphus</taxon>
    </lineage>
</organism>
<feature type="non-terminal residue" evidence="3">
    <location>
        <position position="130"/>
    </location>
</feature>
<dbReference type="PANTHER" id="PTHR12243:SF67">
    <property type="entry name" value="COREPRESSOR OF PANGOLIN, ISOFORM A-RELATED"/>
    <property type="match status" value="1"/>
</dbReference>
<reference evidence="3 4" key="1">
    <citation type="submission" date="2017-03" db="EMBL/GenBank/DDBJ databases">
        <title>Genome Survey of Euroglyphus maynei.</title>
        <authorList>
            <person name="Arlian L.G."/>
            <person name="Morgan M.S."/>
            <person name="Rider S.D."/>
        </authorList>
    </citation>
    <scope>NUCLEOTIDE SEQUENCE [LARGE SCALE GENOMIC DNA]</scope>
    <source>
        <strain evidence="3">Arlian Lab</strain>
        <tissue evidence="3">Whole body</tissue>
    </source>
</reference>
<dbReference type="Proteomes" id="UP000194236">
    <property type="component" value="Unassembled WGS sequence"/>
</dbReference>
<name>A0A1Y3BJD9_EURMA</name>
<protein>
    <recommendedName>
        <fullName evidence="2">MADF domain-containing protein</fullName>
    </recommendedName>
</protein>
<dbReference type="InterPro" id="IPR039353">
    <property type="entry name" value="TF_Adf1"/>
</dbReference>
<sequence length="130" mass="15420">MENMKSLIDLVKERPLLYDEQEAQYKDTESRRLAWQEIASKIHLSADDCLDKWKSLRAQFRYHYKRDNFTEWKYAKDMAFLEQHIKWGRKSSSFNQSVSNDNDILEQNGHHNKTVANSPVSPRLRAKSST</sequence>
<dbReference type="OrthoDB" id="5779735at2759"/>
<feature type="compositionally biased region" description="Polar residues" evidence="1">
    <location>
        <begin position="92"/>
        <end position="102"/>
    </location>
</feature>
<feature type="domain" description="MADF" evidence="2">
    <location>
        <begin position="6"/>
        <end position="86"/>
    </location>
</feature>
<dbReference type="InterPro" id="IPR006578">
    <property type="entry name" value="MADF-dom"/>
</dbReference>
<dbReference type="EMBL" id="MUJZ01020722">
    <property type="protein sequence ID" value="OTF79933.1"/>
    <property type="molecule type" value="Genomic_DNA"/>
</dbReference>
<keyword evidence="4" id="KW-1185">Reference proteome</keyword>
<comment type="caution">
    <text evidence="3">The sequence shown here is derived from an EMBL/GenBank/DDBJ whole genome shotgun (WGS) entry which is preliminary data.</text>
</comment>
<evidence type="ECO:0000259" key="2">
    <source>
        <dbReference type="PROSITE" id="PS51029"/>
    </source>
</evidence>
<dbReference type="PANTHER" id="PTHR12243">
    <property type="entry name" value="MADF DOMAIN TRANSCRIPTION FACTOR"/>
    <property type="match status" value="1"/>
</dbReference>
<dbReference type="SMART" id="SM00595">
    <property type="entry name" value="MADF"/>
    <property type="match status" value="1"/>
</dbReference>
<dbReference type="Pfam" id="PF10545">
    <property type="entry name" value="MADF_DNA_bdg"/>
    <property type="match status" value="1"/>
</dbReference>
<evidence type="ECO:0000313" key="3">
    <source>
        <dbReference type="EMBL" id="OTF79933.1"/>
    </source>
</evidence>
<dbReference type="AlphaFoldDB" id="A0A1Y3BJD9"/>
<proteinExistence type="predicted"/>
<evidence type="ECO:0000313" key="4">
    <source>
        <dbReference type="Proteomes" id="UP000194236"/>
    </source>
</evidence>
<evidence type="ECO:0000256" key="1">
    <source>
        <dbReference type="SAM" id="MobiDB-lite"/>
    </source>
</evidence>
<accession>A0A1Y3BJD9</accession>
<gene>
    <name evidence="3" type="ORF">BLA29_011879</name>
</gene>
<dbReference type="PROSITE" id="PS51029">
    <property type="entry name" value="MADF"/>
    <property type="match status" value="1"/>
</dbReference>
<feature type="region of interest" description="Disordered" evidence="1">
    <location>
        <begin position="92"/>
        <end position="130"/>
    </location>
</feature>